<feature type="compositionally biased region" description="Acidic residues" evidence="6">
    <location>
        <begin position="678"/>
        <end position="694"/>
    </location>
</feature>
<dbReference type="CDD" id="cd00078">
    <property type="entry name" value="HECTc"/>
    <property type="match status" value="1"/>
</dbReference>
<dbReference type="Proteomes" id="UP000800041">
    <property type="component" value="Unassembled WGS sequence"/>
</dbReference>
<feature type="region of interest" description="Disordered" evidence="6">
    <location>
        <begin position="670"/>
        <end position="711"/>
    </location>
</feature>
<dbReference type="PANTHER" id="PTHR45700:SF2">
    <property type="entry name" value="UBIQUITIN-PROTEIN LIGASE E3C"/>
    <property type="match status" value="1"/>
</dbReference>
<dbReference type="InterPro" id="IPR000569">
    <property type="entry name" value="HECT_dom"/>
</dbReference>
<evidence type="ECO:0000259" key="7">
    <source>
        <dbReference type="PROSITE" id="PS50237"/>
    </source>
</evidence>
<evidence type="ECO:0000256" key="3">
    <source>
        <dbReference type="ARBA" id="ARBA00022679"/>
    </source>
</evidence>
<keyword evidence="4 5" id="KW-0833">Ubl conjugation pathway</keyword>
<evidence type="ECO:0000256" key="1">
    <source>
        <dbReference type="ARBA" id="ARBA00000885"/>
    </source>
</evidence>
<evidence type="ECO:0000256" key="4">
    <source>
        <dbReference type="ARBA" id="ARBA00022786"/>
    </source>
</evidence>
<dbReference type="GO" id="GO:0000209">
    <property type="term" value="P:protein polyubiquitination"/>
    <property type="evidence" value="ECO:0007669"/>
    <property type="project" value="InterPro"/>
</dbReference>
<dbReference type="PROSITE" id="PS50096">
    <property type="entry name" value="IQ"/>
    <property type="match status" value="1"/>
</dbReference>
<dbReference type="Pfam" id="PF00632">
    <property type="entry name" value="HECT"/>
    <property type="match status" value="1"/>
</dbReference>
<evidence type="ECO:0000256" key="2">
    <source>
        <dbReference type="ARBA" id="ARBA00012485"/>
    </source>
</evidence>
<feature type="domain" description="HECT" evidence="7">
    <location>
        <begin position="814"/>
        <end position="1196"/>
    </location>
</feature>
<dbReference type="InterPro" id="IPR044611">
    <property type="entry name" value="E3A/B/C-like"/>
</dbReference>
<dbReference type="FunFam" id="3.30.2410.10:FF:000011">
    <property type="entry name" value="Putative Ubiquitin-protein ligase E3C"/>
    <property type="match status" value="1"/>
</dbReference>
<feature type="active site" description="Glycyl thioester intermediate" evidence="5">
    <location>
        <position position="1164"/>
    </location>
</feature>
<evidence type="ECO:0000256" key="6">
    <source>
        <dbReference type="SAM" id="MobiDB-lite"/>
    </source>
</evidence>
<reference evidence="8" key="1">
    <citation type="journal article" date="2020" name="Stud. Mycol.">
        <title>101 Dothideomycetes genomes: a test case for predicting lifestyles and emergence of pathogens.</title>
        <authorList>
            <person name="Haridas S."/>
            <person name="Albert R."/>
            <person name="Binder M."/>
            <person name="Bloem J."/>
            <person name="Labutti K."/>
            <person name="Salamov A."/>
            <person name="Andreopoulos B."/>
            <person name="Baker S."/>
            <person name="Barry K."/>
            <person name="Bills G."/>
            <person name="Bluhm B."/>
            <person name="Cannon C."/>
            <person name="Castanera R."/>
            <person name="Culley D."/>
            <person name="Daum C."/>
            <person name="Ezra D."/>
            <person name="Gonzalez J."/>
            <person name="Henrissat B."/>
            <person name="Kuo A."/>
            <person name="Liang C."/>
            <person name="Lipzen A."/>
            <person name="Lutzoni F."/>
            <person name="Magnuson J."/>
            <person name="Mondo S."/>
            <person name="Nolan M."/>
            <person name="Ohm R."/>
            <person name="Pangilinan J."/>
            <person name="Park H.-J."/>
            <person name="Ramirez L."/>
            <person name="Alfaro M."/>
            <person name="Sun H."/>
            <person name="Tritt A."/>
            <person name="Yoshinaga Y."/>
            <person name="Zwiers L.-H."/>
            <person name="Turgeon B."/>
            <person name="Goodwin S."/>
            <person name="Spatafora J."/>
            <person name="Crous P."/>
            <person name="Grigoriev I."/>
        </authorList>
    </citation>
    <scope>NUCLEOTIDE SEQUENCE</scope>
    <source>
        <strain evidence="8">CBS 113979</strain>
    </source>
</reference>
<feature type="region of interest" description="Disordered" evidence="6">
    <location>
        <begin position="1"/>
        <end position="35"/>
    </location>
</feature>
<comment type="catalytic activity">
    <reaction evidence="1">
        <text>S-ubiquitinyl-[E2 ubiquitin-conjugating enzyme]-L-cysteine + [acceptor protein]-L-lysine = [E2 ubiquitin-conjugating enzyme]-L-cysteine + N(6)-ubiquitinyl-[acceptor protein]-L-lysine.</text>
        <dbReference type="EC" id="2.3.2.26"/>
    </reaction>
</comment>
<evidence type="ECO:0000313" key="8">
    <source>
        <dbReference type="EMBL" id="KAF1991825.1"/>
    </source>
</evidence>
<dbReference type="SUPFAM" id="SSF56204">
    <property type="entry name" value="Hect, E3 ligase catalytic domain"/>
    <property type="match status" value="1"/>
</dbReference>
<dbReference type="EMBL" id="ML977138">
    <property type="protein sequence ID" value="KAF1991825.1"/>
    <property type="molecule type" value="Genomic_DNA"/>
</dbReference>
<dbReference type="EC" id="2.3.2.26" evidence="2"/>
<evidence type="ECO:0000256" key="5">
    <source>
        <dbReference type="PROSITE-ProRule" id="PRU00104"/>
    </source>
</evidence>
<feature type="compositionally biased region" description="Polar residues" evidence="6">
    <location>
        <begin position="1"/>
        <end position="10"/>
    </location>
</feature>
<dbReference type="GO" id="GO:0006511">
    <property type="term" value="P:ubiquitin-dependent protein catabolic process"/>
    <property type="evidence" value="ECO:0007669"/>
    <property type="project" value="TreeGrafter"/>
</dbReference>
<dbReference type="OrthoDB" id="8068875at2759"/>
<accession>A0A6G1HF92</accession>
<organism evidence="8 9">
    <name type="scientific">Aulographum hederae CBS 113979</name>
    <dbReference type="NCBI Taxonomy" id="1176131"/>
    <lineage>
        <taxon>Eukaryota</taxon>
        <taxon>Fungi</taxon>
        <taxon>Dikarya</taxon>
        <taxon>Ascomycota</taxon>
        <taxon>Pezizomycotina</taxon>
        <taxon>Dothideomycetes</taxon>
        <taxon>Pleosporomycetidae</taxon>
        <taxon>Aulographales</taxon>
        <taxon>Aulographaceae</taxon>
    </lineage>
</organism>
<keyword evidence="9" id="KW-1185">Reference proteome</keyword>
<dbReference type="Gene3D" id="3.90.1750.10">
    <property type="entry name" value="Hect, E3 ligase catalytic domains"/>
    <property type="match status" value="1"/>
</dbReference>
<protein>
    <recommendedName>
        <fullName evidence="2">HECT-type E3 ubiquitin transferase</fullName>
        <ecNumber evidence="2">2.3.2.26</ecNumber>
    </recommendedName>
</protein>
<dbReference type="PANTHER" id="PTHR45700">
    <property type="entry name" value="UBIQUITIN-PROTEIN LIGASE E3C"/>
    <property type="match status" value="1"/>
</dbReference>
<dbReference type="Gene3D" id="3.30.2410.10">
    <property type="entry name" value="Hect, E3 ligase catalytic domain"/>
    <property type="match status" value="1"/>
</dbReference>
<sequence length="1196" mass="134986">MAFTTFTGNSRRPRQVNLGGRHANPFGSSASGSHASNSLLIAQQEREERQHQRARKYGAETAQRLWRGKQTRRNVRNMLRHEWDAGELPQSEASYNLPPYQSEKESWGQLQKLLLFFDARDSQDVLRLRVFALRQMETMRKDNLSDSAGSWPRGYLKLWTVTLASLELHHKDFQASQDIPIFLMLLQFLTRRISVEVGSVVEQFFKVMLTITTNLPADDGSMRNTVLATTVAPLKRICGAYEAFAFQYLTKITRSEGCGIPLKGLLSSLAPSVDSRFLAKAIIKGVKEMRSTQHQTDYLPVDETISVLACLVYFHRQARDSQTTISSPYEELVNAISSLFSLLPDDISLDGAPSTTSRWNKTSANTAPEQDAFLKEQISSLVDQDSVKSLLSFTRASNISRGDAENAANARSLANYALTLIRLFPSRGDEIRMWLYLGSTYSPEQAAVSDVPTIKYFWQASRTTTVFQDICRDSRAAIRLLKPKTSTIANGYSWQAPTTSSNEETEDDWRVVLILLELYTFVLKVMDDEEFFSGAQTFGNSLSSGAGNRGNPLSLDDIQQLTIFLKNLGFTTYFNAADINSAEETSPTSNRIGSWFSIDSASQSSTQVSKAQPRRQSSVPINIDHLKGLTTGLLRMIYERDSRRPFLPKGHWLMTSRFDMEGFIPAVVAEEESRNQLEDGDDEELEDEDTDDDDTMSRSSPLIGTRREQQMRNVERLKRQQKKASKKRYLAQVAPRLEILQNMPFFIPFTTRVQIFRQFVALDQIKRRGGSTDPEVYRMQLMHGPERADNIERHRASVARGQEFDDAYHAFWELKEGLKEPIQITFVDRFGAPEAGIDGGGVTKEFLTSVTNQAFSPTNGIPLFKENDQNLLYPNPLAVEEQKELLRQIGFKEGTPEFREPVVDLLQRYEFLGRIIGKCLYEGILVDINFAGFFLLKWALTGGNGSAPKETGYRANLNDLRDLDEGLYQGLIKLKNTHDNVEDWDMTFAADDELTTDVRTGATRPISHELKPNGANSPVTNSNRLIYISYLVRYRLQVQPYAQTNAFLRGLSSMIQPSWLSMFNQSELQTLIGGTSNNIDIMDLRRHTQYSGVYVIGDDGQEHPTIALFWQVMDSFPDADKRAVLKFVTSTPRAPLLGFGSLEPRFSIRDSGADEERLPSASTCVNLLKLPRYKSERAMREKLLYAANSGAGFDLS</sequence>
<keyword evidence="3" id="KW-0808">Transferase</keyword>
<dbReference type="SMART" id="SM00119">
    <property type="entry name" value="HECTc"/>
    <property type="match status" value="1"/>
</dbReference>
<dbReference type="AlphaFoldDB" id="A0A6G1HF92"/>
<proteinExistence type="predicted"/>
<dbReference type="GO" id="GO:0061630">
    <property type="term" value="F:ubiquitin protein ligase activity"/>
    <property type="evidence" value="ECO:0007669"/>
    <property type="project" value="UniProtKB-EC"/>
</dbReference>
<gene>
    <name evidence="8" type="ORF">K402DRAFT_367178</name>
</gene>
<dbReference type="PROSITE" id="PS50237">
    <property type="entry name" value="HECT"/>
    <property type="match status" value="1"/>
</dbReference>
<name>A0A6G1HF92_9PEZI</name>
<dbReference type="InterPro" id="IPR035983">
    <property type="entry name" value="Hect_E3_ubiquitin_ligase"/>
</dbReference>
<evidence type="ECO:0000313" key="9">
    <source>
        <dbReference type="Proteomes" id="UP000800041"/>
    </source>
</evidence>
<dbReference type="Gene3D" id="3.30.2160.10">
    <property type="entry name" value="Hect, E3 ligase catalytic domain"/>
    <property type="match status" value="1"/>
</dbReference>